<accession>A0ACC2QS29</accession>
<comment type="caution">
    <text evidence="1">The sequence shown here is derived from an EMBL/GenBank/DDBJ whole genome shotgun (WGS) entry which is preliminary data.</text>
</comment>
<evidence type="ECO:0000313" key="1">
    <source>
        <dbReference type="EMBL" id="KAJ8722245.1"/>
    </source>
</evidence>
<keyword evidence="2" id="KW-1185">Reference proteome</keyword>
<reference evidence="1" key="1">
    <citation type="submission" date="2023-03" db="EMBL/GenBank/DDBJ databases">
        <title>Chromosome-level genomes of two armyworms, Mythimna separata and Mythimna loreyi, provide insights into the biosynthesis and reception of sex pheromones.</title>
        <authorList>
            <person name="Zhao H."/>
        </authorList>
    </citation>
    <scope>NUCLEOTIDE SEQUENCE</scope>
    <source>
        <strain evidence="1">BeijingLab</strain>
    </source>
</reference>
<proteinExistence type="predicted"/>
<name>A0ACC2QS29_9NEOP</name>
<organism evidence="1 2">
    <name type="scientific">Mythimna loreyi</name>
    <dbReference type="NCBI Taxonomy" id="667449"/>
    <lineage>
        <taxon>Eukaryota</taxon>
        <taxon>Metazoa</taxon>
        <taxon>Ecdysozoa</taxon>
        <taxon>Arthropoda</taxon>
        <taxon>Hexapoda</taxon>
        <taxon>Insecta</taxon>
        <taxon>Pterygota</taxon>
        <taxon>Neoptera</taxon>
        <taxon>Endopterygota</taxon>
        <taxon>Lepidoptera</taxon>
        <taxon>Glossata</taxon>
        <taxon>Ditrysia</taxon>
        <taxon>Noctuoidea</taxon>
        <taxon>Noctuidae</taxon>
        <taxon>Noctuinae</taxon>
        <taxon>Hadenini</taxon>
        <taxon>Mythimna</taxon>
    </lineage>
</organism>
<sequence length="381" mass="44376">MENGDVTLEFPNAYYRWNKISPDQYCIDVDNREGSEPRFWAIPPSEEKFFSDGNKYLTIATVISCIFMLLVLVVYLILPELQNLGGLILMAYLFSLFMAFALLVVMQIPKLFNNNAVCIVVSSVVYYFFLAAFCWMSVMSFDMWSTFRIVKTSRQRRDWCRFLKYGLYAWGVPLLMTIFMVTANINRDNMKSVPWFITPRIPEKGCFLQGGAKFLYFYIPMLILIICNWIFFLMTAFHIRQSNVNSAMLDSAAAGLKLAHRDQKQKLMVYLKLSVVMGLSWLLEVISFVYHSNDIMWLLPDTYNSLIGLAMFLIFVCKKHIWHKLCKRCGLMKITHWSSKTTERSKIDSSQEEIPLQLRVSFQPNGLCSTVDELKEKTLRR</sequence>
<evidence type="ECO:0000313" key="2">
    <source>
        <dbReference type="Proteomes" id="UP001231649"/>
    </source>
</evidence>
<dbReference type="Proteomes" id="UP001231649">
    <property type="component" value="Chromosome 16"/>
</dbReference>
<protein>
    <submittedName>
        <fullName evidence="1">Uncharacterized protein</fullName>
    </submittedName>
</protein>
<gene>
    <name evidence="1" type="ORF">PYW08_004647</name>
</gene>
<dbReference type="EMBL" id="CM056792">
    <property type="protein sequence ID" value="KAJ8722245.1"/>
    <property type="molecule type" value="Genomic_DNA"/>
</dbReference>